<comment type="caution">
    <text evidence="2">The sequence shown here is derived from an EMBL/GenBank/DDBJ whole genome shotgun (WGS) entry which is preliminary data.</text>
</comment>
<protein>
    <submittedName>
        <fullName evidence="2">Uncharacterized protein</fullName>
    </submittedName>
</protein>
<organism evidence="2 3">
    <name type="scientific">Rhodocyclus tenuis</name>
    <name type="common">Rhodospirillum tenue</name>
    <dbReference type="NCBI Taxonomy" id="1066"/>
    <lineage>
        <taxon>Bacteria</taxon>
        <taxon>Pseudomonadati</taxon>
        <taxon>Pseudomonadota</taxon>
        <taxon>Betaproteobacteria</taxon>
        <taxon>Rhodocyclales</taxon>
        <taxon>Rhodocyclaceae</taxon>
        <taxon>Rhodocyclus</taxon>
    </lineage>
</organism>
<evidence type="ECO:0000313" key="3">
    <source>
        <dbReference type="Proteomes" id="UP000480275"/>
    </source>
</evidence>
<proteinExistence type="predicted"/>
<feature type="region of interest" description="Disordered" evidence="1">
    <location>
        <begin position="1"/>
        <end position="26"/>
    </location>
</feature>
<evidence type="ECO:0000313" key="2">
    <source>
        <dbReference type="EMBL" id="MQY51317.1"/>
    </source>
</evidence>
<evidence type="ECO:0000256" key="1">
    <source>
        <dbReference type="SAM" id="MobiDB-lite"/>
    </source>
</evidence>
<dbReference type="AlphaFoldDB" id="A0A6L5JVA4"/>
<accession>A0A6L5JVA4</accession>
<gene>
    <name evidence="2" type="ORF">GHK24_05965</name>
</gene>
<reference evidence="2 3" key="1">
    <citation type="submission" date="2019-10" db="EMBL/GenBank/DDBJ databases">
        <title>Whole-genome sequence of the purple nonsulfur photosynthetic bacterium Rhodocyclus tenuis.</title>
        <authorList>
            <person name="Kyndt J.A."/>
            <person name="Meyer T.E."/>
        </authorList>
    </citation>
    <scope>NUCLEOTIDE SEQUENCE [LARGE SCALE GENOMIC DNA]</scope>
    <source>
        <strain evidence="2 3">DSM 110</strain>
    </source>
</reference>
<sequence>MLLILPGKMQQEQTASDADGADHDQGNKVVRHSLSIVAVKSIPPQAFQANVGDTHTGMKAVLFTWSEIKP</sequence>
<dbReference type="EMBL" id="WIXJ01000003">
    <property type="protein sequence ID" value="MQY51317.1"/>
    <property type="molecule type" value="Genomic_DNA"/>
</dbReference>
<name>A0A6L5JVA4_RHOTE</name>
<dbReference type="Proteomes" id="UP000480275">
    <property type="component" value="Unassembled WGS sequence"/>
</dbReference>